<dbReference type="Proteomes" id="UP000603141">
    <property type="component" value="Unassembled WGS sequence"/>
</dbReference>
<protein>
    <recommendedName>
        <fullName evidence="4">DUF2934 domain-containing protein</fullName>
    </recommendedName>
</protein>
<comment type="caution">
    <text evidence="2">The sequence shown here is derived from an EMBL/GenBank/DDBJ whole genome shotgun (WGS) entry which is preliminary data.</text>
</comment>
<dbReference type="RefSeq" id="WP_200270229.1">
    <property type="nucleotide sequence ID" value="NZ_JAENIJ010000014.1"/>
</dbReference>
<feature type="region of interest" description="Disordered" evidence="1">
    <location>
        <begin position="1"/>
        <end position="52"/>
    </location>
</feature>
<sequence>MAAKKTAKKAAKKTAKKAASTTKAVKTAKKAAKKATAKAAPVKKPTPPSPDEIAKAAYLNYRRRVELGLPGDSDGDWLEAASQLSKES</sequence>
<evidence type="ECO:0008006" key="4">
    <source>
        <dbReference type="Google" id="ProtNLM"/>
    </source>
</evidence>
<proteinExistence type="predicted"/>
<feature type="compositionally biased region" description="Basic residues" evidence="1">
    <location>
        <begin position="1"/>
        <end position="16"/>
    </location>
</feature>
<evidence type="ECO:0000313" key="2">
    <source>
        <dbReference type="EMBL" id="MBK1882763.1"/>
    </source>
</evidence>
<dbReference type="AlphaFoldDB" id="A0A934S6H7"/>
<accession>A0A934S6H7</accession>
<gene>
    <name evidence="2" type="ORF">JIN85_10075</name>
</gene>
<name>A0A934S6H7_9BACT</name>
<keyword evidence="3" id="KW-1185">Reference proteome</keyword>
<evidence type="ECO:0000256" key="1">
    <source>
        <dbReference type="SAM" id="MobiDB-lite"/>
    </source>
</evidence>
<evidence type="ECO:0000313" key="3">
    <source>
        <dbReference type="Proteomes" id="UP000603141"/>
    </source>
</evidence>
<feature type="compositionally biased region" description="Basic residues" evidence="1">
    <location>
        <begin position="26"/>
        <end position="36"/>
    </location>
</feature>
<dbReference type="EMBL" id="JAENIJ010000014">
    <property type="protein sequence ID" value="MBK1882763.1"/>
    <property type="molecule type" value="Genomic_DNA"/>
</dbReference>
<reference evidence="2" key="1">
    <citation type="submission" date="2021-01" db="EMBL/GenBank/DDBJ databases">
        <title>Modified the classification status of verrucomicrobia.</title>
        <authorList>
            <person name="Feng X."/>
        </authorList>
    </citation>
    <scope>NUCLEOTIDE SEQUENCE</scope>
    <source>
        <strain evidence="2">KCTC 22041</strain>
    </source>
</reference>
<organism evidence="2 3">
    <name type="scientific">Luteolibacter pohnpeiensis</name>
    <dbReference type="NCBI Taxonomy" id="454153"/>
    <lineage>
        <taxon>Bacteria</taxon>
        <taxon>Pseudomonadati</taxon>
        <taxon>Verrucomicrobiota</taxon>
        <taxon>Verrucomicrobiia</taxon>
        <taxon>Verrucomicrobiales</taxon>
        <taxon>Verrucomicrobiaceae</taxon>
        <taxon>Luteolibacter</taxon>
    </lineage>
</organism>